<keyword evidence="1" id="KW-0812">Transmembrane</keyword>
<gene>
    <name evidence="2" type="ORF">XhyaCFBP1156_02225</name>
</gene>
<feature type="transmembrane region" description="Helical" evidence="1">
    <location>
        <begin position="24"/>
        <end position="45"/>
    </location>
</feature>
<feature type="transmembrane region" description="Helical" evidence="1">
    <location>
        <begin position="336"/>
        <end position="356"/>
    </location>
</feature>
<dbReference type="AlphaFoldDB" id="A0A2S7F3H2"/>
<dbReference type="Proteomes" id="UP000238261">
    <property type="component" value="Unassembled WGS sequence"/>
</dbReference>
<dbReference type="EMBL" id="MDEG01000001">
    <property type="protein sequence ID" value="PPU99982.1"/>
    <property type="molecule type" value="Genomic_DNA"/>
</dbReference>
<protein>
    <submittedName>
        <fullName evidence="2">Uncharacterized protein</fullName>
    </submittedName>
</protein>
<organism evidence="2 3">
    <name type="scientific">Xanthomonas hyacinthi</name>
    <dbReference type="NCBI Taxonomy" id="56455"/>
    <lineage>
        <taxon>Bacteria</taxon>
        <taxon>Pseudomonadati</taxon>
        <taxon>Pseudomonadota</taxon>
        <taxon>Gammaproteobacteria</taxon>
        <taxon>Lysobacterales</taxon>
        <taxon>Lysobacteraceae</taxon>
        <taxon>Xanthomonas</taxon>
    </lineage>
</organism>
<sequence length="675" mass="73484">MATEYIVQGTDDKRRNPSANQRRISIAALYLCAGLLIVVVLYPILCSFPKDRTGDGSEYYAMEMAISIEHRPYVQAETWAAYEQLRESGQIRGMQPAADLQAFYQRLTSNGGTDFNHFWFYPVAAAAIGRAGELIGLSHESHAHFMLLHAVLVAGLLLLCAHLHGWRGTLAAAAILFASPALWYCNKVHTELFTAALSTAALACALRQRWAYAGLLLAVVTTQNISFVVPAFVACTIALFAHATSRETRMSLLEVVALTLAPMVALLHPFYYFARFGSFTPQLINGGAQVSDLHILSSLRYIFDPDIGLIPNWPLGLVILAVGLHGVIAKRFPRPTPIAAGFVAIYALAAMTAQAATTNVNSGGTFGPARYGLWYICLFYPLIALLGPLKQSQWSRWLGRATWAIAVLAVVLGMRLAWPAKIESYLTPSRAASLIYGYVPWLWSPTEEVFYERNSGIGELRPTLPALVVGPRCRKALFMPGQESSTLTVYPTGACALTPESGAALIASNFKERPTSPQYFSIDRQALPKAPIFPAARSISVAGLRPYLSEGWSADEPSGVWSLGDDSSLRLRMEEATTEGSRLLLQVNGLWAPKRQSMAIGARVNGGAWQQTTLTASAPQPQQIKIALPELPAGAEVQVELHYDHPASPAQLGMSLDNRVLGIYLISLQLSPSTR</sequence>
<feature type="transmembrane region" description="Helical" evidence="1">
    <location>
        <begin position="252"/>
        <end position="273"/>
    </location>
</feature>
<keyword evidence="3" id="KW-1185">Reference proteome</keyword>
<feature type="transmembrane region" description="Helical" evidence="1">
    <location>
        <begin position="310"/>
        <end position="329"/>
    </location>
</feature>
<comment type="caution">
    <text evidence="2">The sequence shown here is derived from an EMBL/GenBank/DDBJ whole genome shotgun (WGS) entry which is preliminary data.</text>
</comment>
<keyword evidence="1" id="KW-1133">Transmembrane helix</keyword>
<name>A0A2S7F3H2_9XANT</name>
<accession>A0A2S7F3H2</accession>
<dbReference type="OrthoDB" id="9767863at2"/>
<keyword evidence="1" id="KW-0472">Membrane</keyword>
<evidence type="ECO:0000313" key="2">
    <source>
        <dbReference type="EMBL" id="PPU99982.1"/>
    </source>
</evidence>
<feature type="transmembrane region" description="Helical" evidence="1">
    <location>
        <begin position="145"/>
        <end position="164"/>
    </location>
</feature>
<feature type="transmembrane region" description="Helical" evidence="1">
    <location>
        <begin position="371"/>
        <end position="389"/>
    </location>
</feature>
<feature type="transmembrane region" description="Helical" evidence="1">
    <location>
        <begin position="401"/>
        <end position="418"/>
    </location>
</feature>
<evidence type="ECO:0000256" key="1">
    <source>
        <dbReference type="SAM" id="Phobius"/>
    </source>
</evidence>
<feature type="transmembrane region" description="Helical" evidence="1">
    <location>
        <begin position="118"/>
        <end position="138"/>
    </location>
</feature>
<evidence type="ECO:0000313" key="3">
    <source>
        <dbReference type="Proteomes" id="UP000238261"/>
    </source>
</evidence>
<dbReference type="RefSeq" id="WP_046980122.1">
    <property type="nucleotide sequence ID" value="NZ_CP043476.1"/>
</dbReference>
<reference evidence="3" key="1">
    <citation type="submission" date="2016-08" db="EMBL/GenBank/DDBJ databases">
        <authorList>
            <person name="Merda D."/>
            <person name="Briand M."/>
            <person name="Taghouti G."/>
            <person name="Carrere S."/>
            <person name="Gouzy J."/>
            <person name="Portier P."/>
            <person name="Jacques M.-A."/>
            <person name="Fischer-Le Saux M."/>
        </authorList>
    </citation>
    <scope>NUCLEOTIDE SEQUENCE [LARGE SCALE GENOMIC DNA]</scope>
    <source>
        <strain evidence="3">CFBP1156</strain>
    </source>
</reference>
<feature type="transmembrane region" description="Helical" evidence="1">
    <location>
        <begin position="216"/>
        <end position="240"/>
    </location>
</feature>
<proteinExistence type="predicted"/>